<reference evidence="2 3" key="1">
    <citation type="submission" date="2024-06" db="EMBL/GenBank/DDBJ databases">
        <title>The Natural Products Discovery Center: Release of the First 8490 Sequenced Strains for Exploring Actinobacteria Biosynthetic Diversity.</title>
        <authorList>
            <person name="Kalkreuter E."/>
            <person name="Kautsar S.A."/>
            <person name="Yang D."/>
            <person name="Bader C.D."/>
            <person name="Teijaro C.N."/>
            <person name="Fluegel L."/>
            <person name="Davis C.M."/>
            <person name="Simpson J.R."/>
            <person name="Lauterbach L."/>
            <person name="Steele A.D."/>
            <person name="Gui C."/>
            <person name="Meng S."/>
            <person name="Li G."/>
            <person name="Viehrig K."/>
            <person name="Ye F."/>
            <person name="Su P."/>
            <person name="Kiefer A.F."/>
            <person name="Nichols A."/>
            <person name="Cepeda A.J."/>
            <person name="Yan W."/>
            <person name="Fan B."/>
            <person name="Jiang Y."/>
            <person name="Adhikari A."/>
            <person name="Zheng C.-J."/>
            <person name="Schuster L."/>
            <person name="Cowan T.M."/>
            <person name="Smanski M.J."/>
            <person name="Chevrette M.G."/>
            <person name="De Carvalho L.P.S."/>
            <person name="Shen B."/>
        </authorList>
    </citation>
    <scope>NUCLEOTIDE SEQUENCE [LARGE SCALE GENOMIC DNA]</scope>
    <source>
        <strain evidence="2 3">NPDC006434</strain>
    </source>
</reference>
<evidence type="ECO:0000256" key="1">
    <source>
        <dbReference type="SAM" id="SignalP"/>
    </source>
</evidence>
<evidence type="ECO:0000313" key="3">
    <source>
        <dbReference type="Proteomes" id="UP001550210"/>
    </source>
</evidence>
<dbReference type="Proteomes" id="UP001550210">
    <property type="component" value="Unassembled WGS sequence"/>
</dbReference>
<evidence type="ECO:0008006" key="4">
    <source>
        <dbReference type="Google" id="ProtNLM"/>
    </source>
</evidence>
<evidence type="ECO:0000313" key="2">
    <source>
        <dbReference type="EMBL" id="MET9849341.1"/>
    </source>
</evidence>
<comment type="caution">
    <text evidence="2">The sequence shown here is derived from an EMBL/GenBank/DDBJ whole genome shotgun (WGS) entry which is preliminary data.</text>
</comment>
<feature type="chain" id="PRO_5046711119" description="Peptidase inhibitor family I36" evidence="1">
    <location>
        <begin position="39"/>
        <end position="146"/>
    </location>
</feature>
<dbReference type="InterPro" id="IPR006311">
    <property type="entry name" value="TAT_signal"/>
</dbReference>
<dbReference type="EMBL" id="JBEXPZ010000051">
    <property type="protein sequence ID" value="MET9849341.1"/>
    <property type="molecule type" value="Genomic_DNA"/>
</dbReference>
<feature type="signal peptide" evidence="1">
    <location>
        <begin position="1"/>
        <end position="38"/>
    </location>
</feature>
<dbReference type="RefSeq" id="WP_355401821.1">
    <property type="nucleotide sequence ID" value="NZ_JBEGHN010000002.1"/>
</dbReference>
<name>A0ABV2V692_9ACTN</name>
<protein>
    <recommendedName>
        <fullName evidence="4">Peptidase inhibitor family I36</fullName>
    </recommendedName>
</protein>
<proteinExistence type="predicted"/>
<keyword evidence="3" id="KW-1185">Reference proteome</keyword>
<gene>
    <name evidence="2" type="ORF">ABZZ21_33290</name>
</gene>
<sequence length="146" mass="15764">MSRPTRRPTRRLAGGSFLRLSRRLAVPAAALAALLASAAPAVPAAPTAAAAVPPGHVYFWAERGQMGPGGAWDYAPPGYREAEPRVKRHAYSFDSHAQVSVYAIHFRAGGGCLYREIRPDDYDDDWSDWATKFDGVSDTKMGCEAG</sequence>
<keyword evidence="1" id="KW-0732">Signal</keyword>
<organism evidence="2 3">
    <name type="scientific">Streptomyces ossamyceticus</name>
    <dbReference type="NCBI Taxonomy" id="249581"/>
    <lineage>
        <taxon>Bacteria</taxon>
        <taxon>Bacillati</taxon>
        <taxon>Actinomycetota</taxon>
        <taxon>Actinomycetes</taxon>
        <taxon>Kitasatosporales</taxon>
        <taxon>Streptomycetaceae</taxon>
        <taxon>Streptomyces</taxon>
    </lineage>
</organism>
<dbReference type="PROSITE" id="PS51318">
    <property type="entry name" value="TAT"/>
    <property type="match status" value="1"/>
</dbReference>
<accession>A0ABV2V692</accession>